<proteinExistence type="predicted"/>
<keyword evidence="2" id="KW-1185">Reference proteome</keyword>
<name>A0A0V1CMH0_TRIBR</name>
<feature type="non-terminal residue" evidence="1">
    <location>
        <position position="1"/>
    </location>
</feature>
<reference evidence="1 2" key="1">
    <citation type="submission" date="2015-01" db="EMBL/GenBank/DDBJ databases">
        <title>Evolution of Trichinella species and genotypes.</title>
        <authorList>
            <person name="Korhonen P.K."/>
            <person name="Edoardo P."/>
            <person name="Giuseppe L.R."/>
            <person name="Gasser R.B."/>
        </authorList>
    </citation>
    <scope>NUCLEOTIDE SEQUENCE [LARGE SCALE GENOMIC DNA]</scope>
    <source>
        <strain evidence="1">ISS120</strain>
    </source>
</reference>
<organism evidence="1 2">
    <name type="scientific">Trichinella britovi</name>
    <name type="common">Parasitic roundworm</name>
    <dbReference type="NCBI Taxonomy" id="45882"/>
    <lineage>
        <taxon>Eukaryota</taxon>
        <taxon>Metazoa</taxon>
        <taxon>Ecdysozoa</taxon>
        <taxon>Nematoda</taxon>
        <taxon>Enoplea</taxon>
        <taxon>Dorylaimia</taxon>
        <taxon>Trichinellida</taxon>
        <taxon>Trichinellidae</taxon>
        <taxon>Trichinella</taxon>
    </lineage>
</organism>
<dbReference type="EMBL" id="JYDI01000150">
    <property type="protein sequence ID" value="KRY50413.1"/>
    <property type="molecule type" value="Genomic_DNA"/>
</dbReference>
<protein>
    <submittedName>
        <fullName evidence="1">Uncharacterized protein</fullName>
    </submittedName>
</protein>
<evidence type="ECO:0000313" key="2">
    <source>
        <dbReference type="Proteomes" id="UP000054653"/>
    </source>
</evidence>
<dbReference type="AlphaFoldDB" id="A0A0V1CMH0"/>
<sequence length="60" mass="7267">LRFRRNARFQIQVKVSIQTGAGRELRLIYRRKDFTRVGVWLELPLRSRTLLARIEIVWLT</sequence>
<dbReference type="STRING" id="45882.A0A0V1CMH0"/>
<evidence type="ECO:0000313" key="1">
    <source>
        <dbReference type="EMBL" id="KRY50413.1"/>
    </source>
</evidence>
<dbReference type="Proteomes" id="UP000054653">
    <property type="component" value="Unassembled WGS sequence"/>
</dbReference>
<accession>A0A0V1CMH0</accession>
<comment type="caution">
    <text evidence="1">The sequence shown here is derived from an EMBL/GenBank/DDBJ whole genome shotgun (WGS) entry which is preliminary data.</text>
</comment>
<gene>
    <name evidence="1" type="ORF">T03_3912</name>
</gene>